<reference evidence="1 2" key="1">
    <citation type="journal article" date="2019" name="Int. J. Syst. Evol. Microbiol.">
        <title>The Global Catalogue of Microorganisms (GCM) 10K type strain sequencing project: providing services to taxonomists for standard genome sequencing and annotation.</title>
        <authorList>
            <consortium name="The Broad Institute Genomics Platform"/>
            <consortium name="The Broad Institute Genome Sequencing Center for Infectious Disease"/>
            <person name="Wu L."/>
            <person name="Ma J."/>
        </authorList>
    </citation>
    <scope>NUCLEOTIDE SEQUENCE [LARGE SCALE GENOMIC DNA]</scope>
    <source>
        <strain evidence="1 2">JCM 14735</strain>
    </source>
</reference>
<sequence>MHTGRLSLPPKWSHSKVVEDELLSHYVGDRREGIPLELGTCSDATQRQSIGKRVDRGTGLVGSEQFIGDCLTQSIVRATHGHSPCTSLLFLRLIVRLQIQ</sequence>
<name>A0ABN2K7N5_9MICC</name>
<evidence type="ECO:0000313" key="1">
    <source>
        <dbReference type="EMBL" id="GAA1750074.1"/>
    </source>
</evidence>
<dbReference type="Proteomes" id="UP001501204">
    <property type="component" value="Unassembled WGS sequence"/>
</dbReference>
<keyword evidence="2" id="KW-1185">Reference proteome</keyword>
<organism evidence="1 2">
    <name type="scientific">Kocuria aegyptia</name>
    <dbReference type="NCBI Taxonomy" id="330943"/>
    <lineage>
        <taxon>Bacteria</taxon>
        <taxon>Bacillati</taxon>
        <taxon>Actinomycetota</taxon>
        <taxon>Actinomycetes</taxon>
        <taxon>Micrococcales</taxon>
        <taxon>Micrococcaceae</taxon>
        <taxon>Kocuria</taxon>
    </lineage>
</organism>
<dbReference type="EMBL" id="BAAAOA010000008">
    <property type="protein sequence ID" value="GAA1750074.1"/>
    <property type="molecule type" value="Genomic_DNA"/>
</dbReference>
<gene>
    <name evidence="1" type="ORF">GCM10009767_06220</name>
</gene>
<protein>
    <submittedName>
        <fullName evidence="1">Uncharacterized protein</fullName>
    </submittedName>
</protein>
<evidence type="ECO:0000313" key="2">
    <source>
        <dbReference type="Proteomes" id="UP001501204"/>
    </source>
</evidence>
<proteinExistence type="predicted"/>
<dbReference type="RefSeq" id="WP_344119730.1">
    <property type="nucleotide sequence ID" value="NZ_BAAAOA010000008.1"/>
</dbReference>
<comment type="caution">
    <text evidence="1">The sequence shown here is derived from an EMBL/GenBank/DDBJ whole genome shotgun (WGS) entry which is preliminary data.</text>
</comment>
<accession>A0ABN2K7N5</accession>